<dbReference type="CDD" id="cd00075">
    <property type="entry name" value="HATPase"/>
    <property type="match status" value="1"/>
</dbReference>
<evidence type="ECO:0000256" key="13">
    <source>
        <dbReference type="SAM" id="Phobius"/>
    </source>
</evidence>
<organism evidence="16 17">
    <name type="scientific">Conexibacter woesei (strain DSM 14684 / CCUG 47730 / CIP 108061 / JCM 11494 / NBRC 100937 / ID131577)</name>
    <dbReference type="NCBI Taxonomy" id="469383"/>
    <lineage>
        <taxon>Bacteria</taxon>
        <taxon>Bacillati</taxon>
        <taxon>Actinomycetota</taxon>
        <taxon>Thermoleophilia</taxon>
        <taxon>Solirubrobacterales</taxon>
        <taxon>Conexibacteraceae</taxon>
        <taxon>Conexibacter</taxon>
    </lineage>
</organism>
<feature type="compositionally biased region" description="Gly residues" evidence="12">
    <location>
        <begin position="63"/>
        <end position="88"/>
    </location>
</feature>
<dbReference type="InterPro" id="IPR004358">
    <property type="entry name" value="Sig_transdc_His_kin-like_C"/>
</dbReference>
<dbReference type="PANTHER" id="PTHR45436:SF5">
    <property type="entry name" value="SENSOR HISTIDINE KINASE TRCS"/>
    <property type="match status" value="1"/>
</dbReference>
<dbReference type="CDD" id="cd06225">
    <property type="entry name" value="HAMP"/>
    <property type="match status" value="1"/>
</dbReference>
<dbReference type="GO" id="GO:0000155">
    <property type="term" value="F:phosphorelay sensor kinase activity"/>
    <property type="evidence" value="ECO:0007669"/>
    <property type="project" value="InterPro"/>
</dbReference>
<feature type="domain" description="HAMP" evidence="15">
    <location>
        <begin position="218"/>
        <end position="271"/>
    </location>
</feature>
<evidence type="ECO:0000256" key="10">
    <source>
        <dbReference type="ARBA" id="ARBA00023012"/>
    </source>
</evidence>
<evidence type="ECO:0000259" key="14">
    <source>
        <dbReference type="PROSITE" id="PS50109"/>
    </source>
</evidence>
<dbReference type="GO" id="GO:0005509">
    <property type="term" value="F:calcium ion binding"/>
    <property type="evidence" value="ECO:0007669"/>
    <property type="project" value="UniProtKB-ARBA"/>
</dbReference>
<dbReference type="InterPro" id="IPR036890">
    <property type="entry name" value="HATPase_C_sf"/>
</dbReference>
<dbReference type="Pfam" id="PF00512">
    <property type="entry name" value="HisKA"/>
    <property type="match status" value="1"/>
</dbReference>
<dbReference type="EC" id="2.7.13.3" evidence="4"/>
<dbReference type="Gene3D" id="3.30.565.10">
    <property type="entry name" value="Histidine kinase-like ATPase, C-terminal domain"/>
    <property type="match status" value="1"/>
</dbReference>
<keyword evidence="10" id="KW-0902">Two-component regulatory system</keyword>
<comment type="subcellular location">
    <subcellularLocation>
        <location evidence="3">Cell membrane</location>
    </subcellularLocation>
</comment>
<dbReference type="Gene3D" id="6.10.340.10">
    <property type="match status" value="1"/>
</dbReference>
<dbReference type="SMART" id="SM00388">
    <property type="entry name" value="HisKA"/>
    <property type="match status" value="1"/>
</dbReference>
<evidence type="ECO:0000313" key="16">
    <source>
        <dbReference type="EMBL" id="ADB52920.1"/>
    </source>
</evidence>
<dbReference type="FunFam" id="3.30.565.10:FF:000006">
    <property type="entry name" value="Sensor histidine kinase WalK"/>
    <property type="match status" value="1"/>
</dbReference>
<dbReference type="PROSITE" id="PS50109">
    <property type="entry name" value="HIS_KIN"/>
    <property type="match status" value="1"/>
</dbReference>
<dbReference type="SUPFAM" id="SSF47384">
    <property type="entry name" value="Homodimeric domain of signal transducing histidine kinase"/>
    <property type="match status" value="1"/>
</dbReference>
<keyword evidence="5" id="KW-0597">Phosphoprotein</keyword>
<dbReference type="InterPro" id="IPR005467">
    <property type="entry name" value="His_kinase_dom"/>
</dbReference>
<dbReference type="EMBL" id="CP001854">
    <property type="protein sequence ID" value="ADB52920.1"/>
    <property type="molecule type" value="Genomic_DNA"/>
</dbReference>
<dbReference type="Gene3D" id="1.10.287.130">
    <property type="match status" value="1"/>
</dbReference>
<dbReference type="InterPro" id="IPR003661">
    <property type="entry name" value="HisK_dim/P_dom"/>
</dbReference>
<dbReference type="AlphaFoldDB" id="D3F826"/>
<keyword evidence="6" id="KW-0808">Transferase</keyword>
<evidence type="ECO:0000256" key="7">
    <source>
        <dbReference type="ARBA" id="ARBA00022692"/>
    </source>
</evidence>
<evidence type="ECO:0000256" key="2">
    <source>
        <dbReference type="ARBA" id="ARBA00001968"/>
    </source>
</evidence>
<evidence type="ECO:0000256" key="11">
    <source>
        <dbReference type="ARBA" id="ARBA00023136"/>
    </source>
</evidence>
<dbReference type="InterPro" id="IPR050428">
    <property type="entry name" value="TCS_sensor_his_kinase"/>
</dbReference>
<evidence type="ECO:0000256" key="8">
    <source>
        <dbReference type="ARBA" id="ARBA00022777"/>
    </source>
</evidence>
<evidence type="ECO:0000256" key="1">
    <source>
        <dbReference type="ARBA" id="ARBA00000085"/>
    </source>
</evidence>
<keyword evidence="17" id="KW-1185">Reference proteome</keyword>
<feature type="transmembrane region" description="Helical" evidence="13">
    <location>
        <begin position="194"/>
        <end position="217"/>
    </location>
</feature>
<dbReference type="Proteomes" id="UP000008229">
    <property type="component" value="Chromosome"/>
</dbReference>
<dbReference type="FunFam" id="1.10.287.130:FF:000001">
    <property type="entry name" value="Two-component sensor histidine kinase"/>
    <property type="match status" value="1"/>
</dbReference>
<evidence type="ECO:0000256" key="4">
    <source>
        <dbReference type="ARBA" id="ARBA00012438"/>
    </source>
</evidence>
<dbReference type="InterPro" id="IPR003594">
    <property type="entry name" value="HATPase_dom"/>
</dbReference>
<dbReference type="PRINTS" id="PR00344">
    <property type="entry name" value="BCTRLSENSOR"/>
</dbReference>
<dbReference type="SUPFAM" id="SSF55874">
    <property type="entry name" value="ATPase domain of HSP90 chaperone/DNA topoisomerase II/histidine kinase"/>
    <property type="match status" value="1"/>
</dbReference>
<dbReference type="eggNOG" id="COG2205">
    <property type="taxonomic scope" value="Bacteria"/>
</dbReference>
<evidence type="ECO:0000256" key="3">
    <source>
        <dbReference type="ARBA" id="ARBA00004236"/>
    </source>
</evidence>
<feature type="region of interest" description="Disordered" evidence="12">
    <location>
        <begin position="57"/>
        <end position="118"/>
    </location>
</feature>
<reference evidence="17" key="2">
    <citation type="submission" date="2010-01" db="EMBL/GenBank/DDBJ databases">
        <title>The complete genome of Conexibacter woesei DSM 14684.</title>
        <authorList>
            <consortium name="US DOE Joint Genome Institute (JGI-PGF)"/>
            <person name="Lucas S."/>
            <person name="Copeland A."/>
            <person name="Lapidus A."/>
            <person name="Glavina del Rio T."/>
            <person name="Dalin E."/>
            <person name="Tice H."/>
            <person name="Bruce D."/>
            <person name="Goodwin L."/>
            <person name="Pitluck S."/>
            <person name="Kyrpides N."/>
            <person name="Mavromatis K."/>
            <person name="Ivanova N."/>
            <person name="Mikhailova N."/>
            <person name="Chertkov O."/>
            <person name="Brettin T."/>
            <person name="Detter J.C."/>
            <person name="Han C."/>
            <person name="Larimer F."/>
            <person name="Land M."/>
            <person name="Hauser L."/>
            <person name="Markowitz V."/>
            <person name="Cheng J.-F."/>
            <person name="Hugenholtz P."/>
            <person name="Woyke T."/>
            <person name="Wu D."/>
            <person name="Pukall R."/>
            <person name="Steenblock K."/>
            <person name="Schneider S."/>
            <person name="Klenk H.-P."/>
            <person name="Eisen J.A."/>
        </authorList>
    </citation>
    <scope>NUCLEOTIDE SEQUENCE [LARGE SCALE GENOMIC DNA]</scope>
    <source>
        <strain evidence="17">DSM 14684 / CIP 108061 / JCM 11494 / NBRC 100937 / ID131577</strain>
    </source>
</reference>
<dbReference type="STRING" id="469383.Cwoe_4507"/>
<dbReference type="SUPFAM" id="SSF158472">
    <property type="entry name" value="HAMP domain-like"/>
    <property type="match status" value="1"/>
</dbReference>
<dbReference type="RefSeq" id="WP_012935971.1">
    <property type="nucleotide sequence ID" value="NC_013739.1"/>
</dbReference>
<proteinExistence type="predicted"/>
<dbReference type="CDD" id="cd00082">
    <property type="entry name" value="HisKA"/>
    <property type="match status" value="1"/>
</dbReference>
<keyword evidence="8 16" id="KW-0418">Kinase</keyword>
<evidence type="ECO:0000256" key="6">
    <source>
        <dbReference type="ARBA" id="ARBA00022679"/>
    </source>
</evidence>
<sequence length="501" mass="51325" precursor="true">MRSLRARLVAGLLALAAVGLVALALITYAEQRSFLIDRVDQQLAGARGPLLRALDERNAGLPPLGGGTAGGSGAGGPGGAGGAGGAGGHEPDGGPPPGGGKDDFGPPAGTYGELRDASGARAGSAVVLRTNTDTTTPLPQLPAGDALPVGEPFTVDARSGSGSFRVLATPLPGGNGTLVAAIPLTDVDQTLDRLLLVEGLVIGGVLLLLGVGAWLLVRVGLLPLDRMTHTAGQIAGGDLSQRVGDTDPRSEVGRLGVAFNGMLDRLEGAFAQRQQSEDRLRQFLADASHELRTPLSSIRGYAELFRIGAARSPEEVEKAMRRIEEEATRMGVLVEDLLALARLDEVRDAEHGPVDVAALARDAVDDAGAAAPAREIALALPAGGEAEVEGNAHQLRQVLGNLLRNALVHTPDGTAIEVTVERDAHATRVLVRDHGPGLPADDPDALFERFWRAEGGRERGRGGAGLGLAIVAGIVDAHGGAVRAQNAPGGGALFTVELPAR</sequence>
<dbReference type="HOGENOM" id="CLU_000445_89_6_11"/>
<dbReference type="GO" id="GO:0005886">
    <property type="term" value="C:plasma membrane"/>
    <property type="evidence" value="ECO:0007669"/>
    <property type="project" value="UniProtKB-SubCell"/>
</dbReference>
<evidence type="ECO:0000256" key="9">
    <source>
        <dbReference type="ARBA" id="ARBA00022989"/>
    </source>
</evidence>
<comment type="catalytic activity">
    <reaction evidence="1">
        <text>ATP + protein L-histidine = ADP + protein N-phospho-L-histidine.</text>
        <dbReference type="EC" id="2.7.13.3"/>
    </reaction>
</comment>
<accession>D3F826</accession>
<keyword evidence="7 13" id="KW-0812">Transmembrane</keyword>
<evidence type="ECO:0000313" key="17">
    <source>
        <dbReference type="Proteomes" id="UP000008229"/>
    </source>
</evidence>
<gene>
    <name evidence="16" type="ordered locus">Cwoe_4507</name>
</gene>
<comment type="cofactor">
    <cofactor evidence="2">
        <name>a divalent metal cation</name>
        <dbReference type="ChEBI" id="CHEBI:60240"/>
    </cofactor>
</comment>
<dbReference type="Pfam" id="PF02518">
    <property type="entry name" value="HATPase_c"/>
    <property type="match status" value="1"/>
</dbReference>
<feature type="domain" description="Histidine kinase" evidence="14">
    <location>
        <begin position="286"/>
        <end position="501"/>
    </location>
</feature>
<dbReference type="InterPro" id="IPR036097">
    <property type="entry name" value="HisK_dim/P_sf"/>
</dbReference>
<evidence type="ECO:0000259" key="15">
    <source>
        <dbReference type="PROSITE" id="PS50885"/>
    </source>
</evidence>
<protein>
    <recommendedName>
        <fullName evidence="4">histidine kinase</fullName>
        <ecNumber evidence="4">2.7.13.3</ecNumber>
    </recommendedName>
</protein>
<dbReference type="PANTHER" id="PTHR45436">
    <property type="entry name" value="SENSOR HISTIDINE KINASE YKOH"/>
    <property type="match status" value="1"/>
</dbReference>
<reference evidence="16 17" key="1">
    <citation type="journal article" date="2010" name="Stand. Genomic Sci.">
        <title>Complete genome sequence of Conexibacter woesei type strain (ID131577).</title>
        <authorList>
            <person name="Pukall R."/>
            <person name="Lapidus A."/>
            <person name="Glavina Del Rio T."/>
            <person name="Copeland A."/>
            <person name="Tice H."/>
            <person name="Cheng J.-F."/>
            <person name="Lucas S."/>
            <person name="Chen F."/>
            <person name="Nolan M."/>
            <person name="Bruce D."/>
            <person name="Goodwin L."/>
            <person name="Pitluck S."/>
            <person name="Mavromatis K."/>
            <person name="Ivanova N."/>
            <person name="Ovchinnikova G."/>
            <person name="Pati A."/>
            <person name="Chen A."/>
            <person name="Palaniappan K."/>
            <person name="Land M."/>
            <person name="Hauser L."/>
            <person name="Chang Y.-J."/>
            <person name="Jeffries C.D."/>
            <person name="Chain P."/>
            <person name="Meincke L."/>
            <person name="Sims D."/>
            <person name="Brettin T."/>
            <person name="Detter J.C."/>
            <person name="Rohde M."/>
            <person name="Goeker M."/>
            <person name="Bristow J."/>
            <person name="Eisen J.A."/>
            <person name="Markowitz V."/>
            <person name="Kyrpides N.C."/>
            <person name="Klenk H.-P."/>
            <person name="Hugenholtz P."/>
        </authorList>
    </citation>
    <scope>NUCLEOTIDE SEQUENCE [LARGE SCALE GENOMIC DNA]</scope>
    <source>
        <strain evidence="17">DSM 14684 / CIP 108061 / JCM 11494 / NBRC 100937 / ID131577</strain>
    </source>
</reference>
<evidence type="ECO:0000256" key="12">
    <source>
        <dbReference type="SAM" id="MobiDB-lite"/>
    </source>
</evidence>
<keyword evidence="11 13" id="KW-0472">Membrane</keyword>
<dbReference type="InterPro" id="IPR003660">
    <property type="entry name" value="HAMP_dom"/>
</dbReference>
<dbReference type="OrthoDB" id="9786919at2"/>
<dbReference type="Pfam" id="PF00672">
    <property type="entry name" value="HAMP"/>
    <property type="match status" value="1"/>
</dbReference>
<dbReference type="PROSITE" id="PS50885">
    <property type="entry name" value="HAMP"/>
    <property type="match status" value="1"/>
</dbReference>
<dbReference type="KEGG" id="cwo:Cwoe_4507"/>
<dbReference type="SMART" id="SM00387">
    <property type="entry name" value="HATPase_c"/>
    <property type="match status" value="1"/>
</dbReference>
<keyword evidence="9 13" id="KW-1133">Transmembrane helix</keyword>
<evidence type="ECO:0000256" key="5">
    <source>
        <dbReference type="ARBA" id="ARBA00022553"/>
    </source>
</evidence>
<dbReference type="SMART" id="SM00304">
    <property type="entry name" value="HAMP"/>
    <property type="match status" value="1"/>
</dbReference>
<name>D3F826_CONWI</name>